<organism evidence="1 2">
    <name type="scientific">Corynebacterium argentoratense DSM 44202</name>
    <dbReference type="NCBI Taxonomy" id="1348662"/>
    <lineage>
        <taxon>Bacteria</taxon>
        <taxon>Bacillati</taxon>
        <taxon>Actinomycetota</taxon>
        <taxon>Actinomycetes</taxon>
        <taxon>Mycobacteriales</taxon>
        <taxon>Corynebacteriaceae</taxon>
        <taxon>Corynebacterium</taxon>
    </lineage>
</organism>
<name>U3GZZ3_9CORY</name>
<protein>
    <submittedName>
        <fullName evidence="1">Uncharacterized protein</fullName>
    </submittedName>
</protein>
<dbReference type="PATRIC" id="fig|1348662.3.peg.1808"/>
<evidence type="ECO:0000313" key="2">
    <source>
        <dbReference type="Proteomes" id="UP000016943"/>
    </source>
</evidence>
<reference evidence="1 2" key="1">
    <citation type="journal article" date="2013" name="Genome Announc.">
        <title>Whole-Genome Sequence of the Clinical Strain Corynebacterium argentoratense DSM 44202, Isolated from a Human Throat Specimen.</title>
        <authorList>
            <person name="Bomholt C."/>
            <person name="Glaub A."/>
            <person name="Gravermann K."/>
            <person name="Albersmeier A."/>
            <person name="Brinkrolf K."/>
            <person name="Ruckert C."/>
            <person name="Tauch A."/>
        </authorList>
    </citation>
    <scope>NUCLEOTIDE SEQUENCE [LARGE SCALE GENOMIC DNA]</scope>
    <source>
        <strain evidence="1">DSM 44202</strain>
    </source>
</reference>
<dbReference type="KEGG" id="caz:CARG_09155"/>
<gene>
    <name evidence="1" type="ORF">CARG_09155</name>
</gene>
<keyword evidence="2" id="KW-1185">Reference proteome</keyword>
<sequence length="53" mass="6272">MAFFETLFTQSYDLCTFYYVRHVFGLVFRFITPDTGVLRRSEQSQRAPGFSTH</sequence>
<dbReference type="Proteomes" id="UP000016943">
    <property type="component" value="Chromosome"/>
</dbReference>
<evidence type="ECO:0000313" key="1">
    <source>
        <dbReference type="EMBL" id="AGU15927.1"/>
    </source>
</evidence>
<dbReference type="AlphaFoldDB" id="U3GZZ3"/>
<dbReference type="EMBL" id="CP006365">
    <property type="protein sequence ID" value="AGU15927.1"/>
    <property type="molecule type" value="Genomic_DNA"/>
</dbReference>
<accession>U3GZZ3</accession>
<proteinExistence type="predicted"/>
<dbReference type="HOGENOM" id="CLU_3060560_0_0_11"/>
<dbReference type="STRING" id="1348662.CARG_09155"/>